<evidence type="ECO:0000259" key="10">
    <source>
        <dbReference type="Pfam" id="PF02879"/>
    </source>
</evidence>
<dbReference type="PROSITE" id="PS00710">
    <property type="entry name" value="PGM_PMM"/>
    <property type="match status" value="1"/>
</dbReference>
<accession>A0A401HR28</accession>
<evidence type="ECO:0000259" key="8">
    <source>
        <dbReference type="Pfam" id="PF00408"/>
    </source>
</evidence>
<dbReference type="InterPro" id="IPR005845">
    <property type="entry name" value="A-D-PHexomutase_a/b/a-II"/>
</dbReference>
<dbReference type="EC" id="5.4.2.8" evidence="12"/>
<comment type="similarity">
    <text evidence="2 7">Belongs to the phosphohexose mutase family.</text>
</comment>
<dbReference type="InterPro" id="IPR016066">
    <property type="entry name" value="A-D-PHexomutase_CS"/>
</dbReference>
<dbReference type="InterPro" id="IPR005843">
    <property type="entry name" value="A-D-PHexomutase_C"/>
</dbReference>
<dbReference type="GO" id="GO:0005975">
    <property type="term" value="P:carbohydrate metabolic process"/>
    <property type="evidence" value="ECO:0007669"/>
    <property type="project" value="InterPro"/>
</dbReference>
<dbReference type="AlphaFoldDB" id="A0A401HR28"/>
<keyword evidence="13" id="KW-1185">Reference proteome</keyword>
<dbReference type="SUPFAM" id="SSF53738">
    <property type="entry name" value="Phosphoglucomutase, first 3 domains"/>
    <property type="match status" value="3"/>
</dbReference>
<evidence type="ECO:0000256" key="6">
    <source>
        <dbReference type="ARBA" id="ARBA00023235"/>
    </source>
</evidence>
<dbReference type="CDD" id="cd03089">
    <property type="entry name" value="PMM_PGM"/>
    <property type="match status" value="1"/>
</dbReference>
<dbReference type="PRINTS" id="PR00509">
    <property type="entry name" value="PGMPMM"/>
</dbReference>
<sequence>MVFKAYDIRGVFREQLDENFAYSLGKVLGERYNNILVAKDVRIGSDGLLKPFIYGIMESGGKVSYGGTISTPLMYFGTKNRYDLGVIITASHNPPEYTGFKMCDRNAIPISPVEEVKPIFKRDKLENSQRKEVEEINLEELKVDISSEYKRFFLKRCRSYDIKVAVDFANGSTSIVEREILERLLKDHVFINDYPDGTFPAHQPDTLKISCLRDIIRTVRENGCDTGIIFDGDGDRIGIVDERGDVLQGDMITAIIAREILEEKDGKDIKIIYDLRCSKIVPEVIEKYGGIPVKSKVGHYFIKKLMQEIDGEFAGELSNHFYFKEIGYFEGPLIALNYILFTMEEGKEPLSRIWRKYKKYYHSGEINFKVKDQRKILEKLKEIYKDCKIEELDGLSVYCKGWWFNIRPSNTEPLLRLNLEGDTEDIMREKVEEIKEIVNKLDRGL</sequence>
<dbReference type="Proteomes" id="UP000290527">
    <property type="component" value="Unassembled WGS sequence"/>
</dbReference>
<dbReference type="GO" id="GO:0004615">
    <property type="term" value="F:phosphomannomutase activity"/>
    <property type="evidence" value="ECO:0007669"/>
    <property type="project" value="UniProtKB-EC"/>
</dbReference>
<keyword evidence="6 12" id="KW-0413">Isomerase</keyword>
<dbReference type="GO" id="GO:0000287">
    <property type="term" value="F:magnesium ion binding"/>
    <property type="evidence" value="ECO:0007669"/>
    <property type="project" value="InterPro"/>
</dbReference>
<dbReference type="InterPro" id="IPR036900">
    <property type="entry name" value="A-D-PHexomutase_C_sf"/>
</dbReference>
<dbReference type="Pfam" id="PF02878">
    <property type="entry name" value="PGM_PMM_I"/>
    <property type="match status" value="1"/>
</dbReference>
<name>A0A401HR28_9EURY</name>
<dbReference type="RefSeq" id="WP_131007540.1">
    <property type="nucleotide sequence ID" value="NZ_BFAX01000004.1"/>
</dbReference>
<dbReference type="InterPro" id="IPR016055">
    <property type="entry name" value="A-D-PHexomutase_a/b/a-I/II/III"/>
</dbReference>
<protein>
    <submittedName>
        <fullName evidence="12">Phosphomannomutase</fullName>
        <ecNumber evidence="12">5.4.2.8</ecNumber>
    </submittedName>
</protein>
<dbReference type="OrthoDB" id="10363at2157"/>
<dbReference type="SUPFAM" id="SSF55957">
    <property type="entry name" value="Phosphoglucomutase, C-terminal domain"/>
    <property type="match status" value="1"/>
</dbReference>
<keyword evidence="4 7" id="KW-0479">Metal-binding</keyword>
<gene>
    <name evidence="12" type="ORF">MHHB_P0929</name>
</gene>
<comment type="caution">
    <text evidence="12">The sequence shown here is derived from an EMBL/GenBank/DDBJ whole genome shotgun (WGS) entry which is preliminary data.</text>
</comment>
<evidence type="ECO:0000313" key="12">
    <source>
        <dbReference type="EMBL" id="GBF36699.1"/>
    </source>
</evidence>
<dbReference type="Gene3D" id="3.40.120.10">
    <property type="entry name" value="Alpha-D-Glucose-1,6-Bisphosphate, subunit A, domain 3"/>
    <property type="match status" value="3"/>
</dbReference>
<dbReference type="Pfam" id="PF00408">
    <property type="entry name" value="PGM_PMM_IV"/>
    <property type="match status" value="1"/>
</dbReference>
<evidence type="ECO:0000259" key="11">
    <source>
        <dbReference type="Pfam" id="PF02880"/>
    </source>
</evidence>
<comment type="cofactor">
    <cofactor evidence="1">
        <name>Mg(2+)</name>
        <dbReference type="ChEBI" id="CHEBI:18420"/>
    </cofactor>
</comment>
<evidence type="ECO:0000256" key="1">
    <source>
        <dbReference type="ARBA" id="ARBA00001946"/>
    </source>
</evidence>
<evidence type="ECO:0000256" key="3">
    <source>
        <dbReference type="ARBA" id="ARBA00022553"/>
    </source>
</evidence>
<keyword evidence="5 7" id="KW-0460">Magnesium</keyword>
<feature type="domain" description="Alpha-D-phosphohexomutase alpha/beta/alpha" evidence="9">
    <location>
        <begin position="2"/>
        <end position="117"/>
    </location>
</feature>
<evidence type="ECO:0000313" key="13">
    <source>
        <dbReference type="Proteomes" id="UP000290527"/>
    </source>
</evidence>
<dbReference type="PANTHER" id="PTHR43771">
    <property type="entry name" value="PHOSPHOMANNOMUTASE"/>
    <property type="match status" value="1"/>
</dbReference>
<dbReference type="Gene3D" id="3.30.310.50">
    <property type="entry name" value="Alpha-D-phosphohexomutase, C-terminal domain"/>
    <property type="match status" value="1"/>
</dbReference>
<proteinExistence type="inferred from homology"/>
<dbReference type="EMBL" id="BFAX01000004">
    <property type="protein sequence ID" value="GBF36699.1"/>
    <property type="molecule type" value="Genomic_DNA"/>
</dbReference>
<dbReference type="InterPro" id="IPR005846">
    <property type="entry name" value="A-D-PHexomutase_a/b/a-III"/>
</dbReference>
<evidence type="ECO:0000256" key="4">
    <source>
        <dbReference type="ARBA" id="ARBA00022723"/>
    </source>
</evidence>
<dbReference type="PANTHER" id="PTHR43771:SF1">
    <property type="entry name" value="PHOSPHOMANNOMUTASE"/>
    <property type="match status" value="1"/>
</dbReference>
<feature type="domain" description="Alpha-D-phosphohexomutase C-terminal" evidence="8">
    <location>
        <begin position="365"/>
        <end position="436"/>
    </location>
</feature>
<feature type="domain" description="Alpha-D-phosphohexomutase alpha/beta/alpha" evidence="10">
    <location>
        <begin position="154"/>
        <end position="244"/>
    </location>
</feature>
<evidence type="ECO:0000259" key="9">
    <source>
        <dbReference type="Pfam" id="PF02878"/>
    </source>
</evidence>
<evidence type="ECO:0000256" key="7">
    <source>
        <dbReference type="RuleBase" id="RU004326"/>
    </source>
</evidence>
<evidence type="ECO:0000256" key="2">
    <source>
        <dbReference type="ARBA" id="ARBA00010231"/>
    </source>
</evidence>
<feature type="domain" description="Alpha-D-phosphohexomutase alpha/beta/alpha" evidence="11">
    <location>
        <begin position="249"/>
        <end position="360"/>
    </location>
</feature>
<dbReference type="Pfam" id="PF02880">
    <property type="entry name" value="PGM_PMM_III"/>
    <property type="match status" value="1"/>
</dbReference>
<dbReference type="InterPro" id="IPR005841">
    <property type="entry name" value="Alpha-D-phosphohexomutase_SF"/>
</dbReference>
<dbReference type="Pfam" id="PF02879">
    <property type="entry name" value="PGM_PMM_II"/>
    <property type="match status" value="1"/>
</dbReference>
<reference evidence="12 13" key="1">
    <citation type="journal article" date="2019" name="Int. J. Syst. Evol. Microbiol.">
        <title>Methanofervidicoccus abyssi gen. nov., sp. nov., a hydrogenotrophic methanogen, isolated from a hydrothermal vent chimney in the Mid-Cayman Spreading Center, the Caribbean Sea.</title>
        <authorList>
            <person name="Sakai S."/>
            <person name="Takaki Y."/>
            <person name="Miyazaki M."/>
            <person name="Ogawara M."/>
            <person name="Yanagawa K."/>
            <person name="Miyazaki J."/>
            <person name="Takai K."/>
        </authorList>
    </citation>
    <scope>NUCLEOTIDE SEQUENCE [LARGE SCALE GENOMIC DNA]</scope>
    <source>
        <strain evidence="12 13">HHB</strain>
    </source>
</reference>
<organism evidence="12 13">
    <name type="scientific">Methanofervidicoccus abyssi</name>
    <dbReference type="NCBI Taxonomy" id="2082189"/>
    <lineage>
        <taxon>Archaea</taxon>
        <taxon>Methanobacteriati</taxon>
        <taxon>Methanobacteriota</taxon>
        <taxon>Methanomada group</taxon>
        <taxon>Methanococci</taxon>
        <taxon>Methanococcales</taxon>
        <taxon>Methanofervidicoccus</taxon>
    </lineage>
</organism>
<evidence type="ECO:0000256" key="5">
    <source>
        <dbReference type="ARBA" id="ARBA00022842"/>
    </source>
</evidence>
<dbReference type="InterPro" id="IPR005844">
    <property type="entry name" value="A-D-PHexomutase_a/b/a-I"/>
</dbReference>
<keyword evidence="3" id="KW-0597">Phosphoprotein</keyword>